<reference evidence="1 2" key="1">
    <citation type="submission" date="2020-01" db="EMBL/GenBank/DDBJ databases">
        <title>Genome sequencing of strain KACC 21265.</title>
        <authorList>
            <person name="Heo J."/>
            <person name="Kim S.-J."/>
            <person name="Kim J.-S."/>
            <person name="Hong S.-B."/>
            <person name="Kwon S.-W."/>
        </authorList>
    </citation>
    <scope>NUCLEOTIDE SEQUENCE [LARGE SCALE GENOMIC DNA]</scope>
    <source>
        <strain evidence="1 2">KACC 21265</strain>
    </source>
</reference>
<evidence type="ECO:0000313" key="2">
    <source>
        <dbReference type="Proteomes" id="UP000464787"/>
    </source>
</evidence>
<name>A0A857JFV1_9BURK</name>
<protein>
    <submittedName>
        <fullName evidence="1">Uncharacterized protein</fullName>
    </submittedName>
</protein>
<dbReference type="Proteomes" id="UP000464787">
    <property type="component" value="Chromosome"/>
</dbReference>
<dbReference type="EMBL" id="CP047650">
    <property type="protein sequence ID" value="QHJ01709.1"/>
    <property type="molecule type" value="Genomic_DNA"/>
</dbReference>
<dbReference type="KEGG" id="xyk:GT347_25340"/>
<gene>
    <name evidence="1" type="ORF">GT347_25340</name>
</gene>
<proteinExistence type="predicted"/>
<sequence>MAFAGGSFGAPAFAGEGIFGWLYSLDLQPRGKAEVEQRVDMTHRQAVGRYDWNQYRTEIEYGLSDDFQIGAYLNAFSIRAQDNYLSDEVCATTPCTAGFGVPGTASSGGAYRRSGIDGASLEAIWRISNPVTSPVGVGLYVEPTWGKLEDSLEFRLLLQSNFLDDRLVLAANALVEMEREKYDPANGIIRNSMADLLYGASYRFAPRWSAGFEGRLHTDHDGYRFEQHTQTANFIGPNVHYSAERWWLTAAWRHQVGGSCYGGGTADCSLGHVWDSHGRDQIMLKVGYLLN</sequence>
<accession>A0A857JFV1</accession>
<dbReference type="InterPro" id="IPR046603">
    <property type="entry name" value="DUF6662"/>
</dbReference>
<dbReference type="Pfam" id="PF20367">
    <property type="entry name" value="DUF6662"/>
    <property type="match status" value="1"/>
</dbReference>
<keyword evidence="2" id="KW-1185">Reference proteome</keyword>
<evidence type="ECO:0000313" key="1">
    <source>
        <dbReference type="EMBL" id="QHJ01709.1"/>
    </source>
</evidence>
<dbReference type="AlphaFoldDB" id="A0A857JFV1"/>
<organism evidence="1 2">
    <name type="scientific">Xylophilus rhododendri</name>
    <dbReference type="NCBI Taxonomy" id="2697032"/>
    <lineage>
        <taxon>Bacteria</taxon>
        <taxon>Pseudomonadati</taxon>
        <taxon>Pseudomonadota</taxon>
        <taxon>Betaproteobacteria</taxon>
        <taxon>Burkholderiales</taxon>
        <taxon>Xylophilus</taxon>
    </lineage>
</organism>